<dbReference type="EMBL" id="JBFCZG010000002">
    <property type="protein sequence ID" value="KAL3426395.1"/>
    <property type="molecule type" value="Genomic_DNA"/>
</dbReference>
<sequence length="522" mass="58725">MASATDIITYIGVPLAVLGVLPIIYVTLGTVFTRWKVKRSLCKHDLAGQPVHARYLSGFVTVEIPSFELAPLPREDPRYWELQETRLKGYRSTIDTRTSWRLLPWNLTPFPGEEVRLHYTDPLEMPEARISFSTFLEYLGDLGVQTNRAGFWDLRRGGLKTRPGTCLVEEKIHTGMASPFLVVAPASSRTPGVLLLKFEKRSIRLRRTREDIEPHWIPVLPEKRGTDEKGVHETSAEGLTKYTHLKIGCKGIIEARSASGQTNLISGIRFWFTYALLSSIGSSDQSFHGHPFGFNIRTKSLYIARECVVPISGPISHPRWYEIFLGLIDAAKLDEIPADWTSDSTARQDVELTRRFELLVPTPTRNRSAAFRRNRIRAKAFAERKLANLEMKGDTEAESLSVPLETLSLTDADWQRACEGLDSKVLYPLDATRLPQIQELCIMACENETLASLVFCMCNELYDWFTGKGDVAILVAEPTPVRICALYAAVLLLQAVAANTAYLAALSDVEECTRVWELVYLC</sequence>
<evidence type="ECO:0000313" key="2">
    <source>
        <dbReference type="EMBL" id="KAL3426395.1"/>
    </source>
</evidence>
<keyword evidence="3" id="KW-1185">Reference proteome</keyword>
<feature type="transmembrane region" description="Helical" evidence="1">
    <location>
        <begin position="7"/>
        <end position="32"/>
    </location>
</feature>
<name>A0ABR4PT40_9HELO</name>
<keyword evidence="1" id="KW-0812">Transmembrane</keyword>
<keyword evidence="1" id="KW-0472">Membrane</keyword>
<comment type="caution">
    <text evidence="2">The sequence shown here is derived from an EMBL/GenBank/DDBJ whole genome shotgun (WGS) entry which is preliminary data.</text>
</comment>
<reference evidence="2 3" key="1">
    <citation type="submission" date="2024-06" db="EMBL/GenBank/DDBJ databases">
        <title>Complete genome of Phlyctema vagabunda strain 19-DSS-EL-015.</title>
        <authorList>
            <person name="Fiorenzani C."/>
        </authorList>
    </citation>
    <scope>NUCLEOTIDE SEQUENCE [LARGE SCALE GENOMIC DNA]</scope>
    <source>
        <strain evidence="2 3">19-DSS-EL-015</strain>
    </source>
</reference>
<proteinExistence type="predicted"/>
<keyword evidence="1" id="KW-1133">Transmembrane helix</keyword>
<dbReference type="Proteomes" id="UP001629113">
    <property type="component" value="Unassembled WGS sequence"/>
</dbReference>
<evidence type="ECO:0000256" key="1">
    <source>
        <dbReference type="SAM" id="Phobius"/>
    </source>
</evidence>
<accession>A0ABR4PT40</accession>
<evidence type="ECO:0000313" key="3">
    <source>
        <dbReference type="Proteomes" id="UP001629113"/>
    </source>
</evidence>
<gene>
    <name evidence="2" type="ORF">PVAG01_03186</name>
</gene>
<organism evidence="2 3">
    <name type="scientific">Phlyctema vagabunda</name>
    <dbReference type="NCBI Taxonomy" id="108571"/>
    <lineage>
        <taxon>Eukaryota</taxon>
        <taxon>Fungi</taxon>
        <taxon>Dikarya</taxon>
        <taxon>Ascomycota</taxon>
        <taxon>Pezizomycotina</taxon>
        <taxon>Leotiomycetes</taxon>
        <taxon>Helotiales</taxon>
        <taxon>Dermateaceae</taxon>
        <taxon>Phlyctema</taxon>
    </lineage>
</organism>
<protein>
    <submittedName>
        <fullName evidence="2">Uncharacterized protein</fullName>
    </submittedName>
</protein>